<proteinExistence type="predicted"/>
<dbReference type="PANTHER" id="PTHR48081:SF6">
    <property type="entry name" value="PEPTIDASE S9 PROLYL OLIGOPEPTIDASE CATALYTIC DOMAIN-CONTAINING PROTEIN"/>
    <property type="match status" value="1"/>
</dbReference>
<dbReference type="Gene3D" id="3.40.50.1820">
    <property type="entry name" value="alpha/beta hydrolase"/>
    <property type="match status" value="1"/>
</dbReference>
<keyword evidence="4" id="KW-1185">Reference proteome</keyword>
<keyword evidence="1 3" id="KW-0378">Hydrolase</keyword>
<evidence type="ECO:0000256" key="1">
    <source>
        <dbReference type="ARBA" id="ARBA00022801"/>
    </source>
</evidence>
<feature type="domain" description="BD-FAE-like" evidence="2">
    <location>
        <begin position="32"/>
        <end position="123"/>
    </location>
</feature>
<dbReference type="RefSeq" id="WP_320942081.1">
    <property type="nucleotide sequence ID" value="NZ_BAABEU010000001.1"/>
</dbReference>
<sequence length="329" mass="34688">MRLFTHTVGTRGASLTCYIQEPDEGLKNATVRPAALILPGGAYMFLSAAESEPVALAYAAEGYNTFVLRYTVGPDSPVAAAYEDGQAALGWLRANATDLHIDPAKIVAVGFSAGGHLAASLGAFGPERPNALVLAYPGVEGPTARAGVSLADAITPEMPPAFLFGTVGDDVVPARQWLSLLQALESNIVPFESHLYMLGPHGVSLAKAHTSNGRAAGVSPDTARWFTDSVRFLTAIFGDFLVSGEPQDYSQLAARATYGPDMPIYRLIEEAGPAAVLEVHIPALLERLRGSAGSAMSLRQLSEFAPDHLPTATVERISADLARFNEVTA</sequence>
<evidence type="ECO:0000313" key="3">
    <source>
        <dbReference type="EMBL" id="WPR89365.1"/>
    </source>
</evidence>
<name>A0ABZ0SKL1_9MICO</name>
<dbReference type="InterPro" id="IPR050300">
    <property type="entry name" value="GDXG_lipolytic_enzyme"/>
</dbReference>
<dbReference type="PANTHER" id="PTHR48081">
    <property type="entry name" value="AB HYDROLASE SUPERFAMILY PROTEIN C4A8.06C"/>
    <property type="match status" value="1"/>
</dbReference>
<protein>
    <submittedName>
        <fullName evidence="3">Alpha/beta hydrolase</fullName>
    </submittedName>
</protein>
<dbReference type="InterPro" id="IPR049492">
    <property type="entry name" value="BD-FAE-like_dom"/>
</dbReference>
<evidence type="ECO:0000259" key="2">
    <source>
        <dbReference type="Pfam" id="PF20434"/>
    </source>
</evidence>
<organism evidence="3 4">
    <name type="scientific">Microbacterium rhizosphaerae</name>
    <dbReference type="NCBI Taxonomy" id="1678237"/>
    <lineage>
        <taxon>Bacteria</taxon>
        <taxon>Bacillati</taxon>
        <taxon>Actinomycetota</taxon>
        <taxon>Actinomycetes</taxon>
        <taxon>Micrococcales</taxon>
        <taxon>Microbacteriaceae</taxon>
        <taxon>Microbacterium</taxon>
    </lineage>
</organism>
<dbReference type="Proteomes" id="UP001323798">
    <property type="component" value="Chromosome"/>
</dbReference>
<gene>
    <name evidence="3" type="ORF">SM116_16630</name>
</gene>
<dbReference type="GO" id="GO:0016787">
    <property type="term" value="F:hydrolase activity"/>
    <property type="evidence" value="ECO:0007669"/>
    <property type="project" value="UniProtKB-KW"/>
</dbReference>
<dbReference type="InterPro" id="IPR029058">
    <property type="entry name" value="AB_hydrolase_fold"/>
</dbReference>
<accession>A0ABZ0SKL1</accession>
<dbReference type="EMBL" id="CP139368">
    <property type="protein sequence ID" value="WPR89365.1"/>
    <property type="molecule type" value="Genomic_DNA"/>
</dbReference>
<dbReference type="SUPFAM" id="SSF53474">
    <property type="entry name" value="alpha/beta-Hydrolases"/>
    <property type="match status" value="1"/>
</dbReference>
<dbReference type="Pfam" id="PF20434">
    <property type="entry name" value="BD-FAE"/>
    <property type="match status" value="1"/>
</dbReference>
<reference evidence="3 4" key="1">
    <citation type="submission" date="2023-11" db="EMBL/GenBank/DDBJ databases">
        <title>Genome sequence of Microbacterium rhizosphaerae KACC 19337.</title>
        <authorList>
            <person name="Choi H."/>
            <person name="Kim S."/>
            <person name="Kim Y."/>
            <person name="Kwon S.-W."/>
            <person name="Heo J."/>
        </authorList>
    </citation>
    <scope>NUCLEOTIDE SEQUENCE [LARGE SCALE GENOMIC DNA]</scope>
    <source>
        <strain evidence="3 4">KACC 19337</strain>
    </source>
</reference>
<evidence type="ECO:0000313" key="4">
    <source>
        <dbReference type="Proteomes" id="UP001323798"/>
    </source>
</evidence>